<organism evidence="2">
    <name type="scientific">Streptomyces sp. NBC_01393</name>
    <dbReference type="NCBI Taxonomy" id="2903851"/>
    <lineage>
        <taxon>Bacteria</taxon>
        <taxon>Bacillati</taxon>
        <taxon>Actinomycetota</taxon>
        <taxon>Actinomycetes</taxon>
        <taxon>Kitasatosporales</taxon>
        <taxon>Streptomycetaceae</taxon>
        <taxon>Streptomyces</taxon>
    </lineage>
</organism>
<protein>
    <submittedName>
        <fullName evidence="2">Ankyrin repeat domain-containing protein</fullName>
    </submittedName>
</protein>
<dbReference type="EMBL" id="CP109546">
    <property type="protein sequence ID" value="WTZ14865.1"/>
    <property type="molecule type" value="Genomic_DNA"/>
</dbReference>
<evidence type="ECO:0000256" key="1">
    <source>
        <dbReference type="SAM" id="MobiDB-lite"/>
    </source>
</evidence>
<dbReference type="InterPro" id="IPR002110">
    <property type="entry name" value="Ankyrin_rpt"/>
</dbReference>
<dbReference type="Gene3D" id="1.25.40.20">
    <property type="entry name" value="Ankyrin repeat-containing domain"/>
    <property type="match status" value="1"/>
</dbReference>
<dbReference type="InterPro" id="IPR036770">
    <property type="entry name" value="Ankyrin_rpt-contain_sf"/>
</dbReference>
<dbReference type="SUPFAM" id="SSF48403">
    <property type="entry name" value="Ankyrin repeat"/>
    <property type="match status" value="1"/>
</dbReference>
<sequence>MENTCTPAHRAVDNEDAETLAQLLAKGVDPDEICHDMTLLTHAVDAEGDGALQSGKPLTVHTTAVLLAFGADPQLSGPDGLTPMGLAVSYDHHLAVELLQRHIQRGEATQADEDAGNAGEGQEAADF</sequence>
<reference evidence="2" key="1">
    <citation type="submission" date="2022-10" db="EMBL/GenBank/DDBJ databases">
        <title>The complete genomes of actinobacterial strains from the NBC collection.</title>
        <authorList>
            <person name="Joergensen T.S."/>
            <person name="Alvarez Arevalo M."/>
            <person name="Sterndorff E.B."/>
            <person name="Faurdal D."/>
            <person name="Vuksanovic O."/>
            <person name="Mourched A.-S."/>
            <person name="Charusanti P."/>
            <person name="Shaw S."/>
            <person name="Blin K."/>
            <person name="Weber T."/>
        </authorList>
    </citation>
    <scope>NUCLEOTIDE SEQUENCE</scope>
    <source>
        <strain evidence="2">NBC_01393</strain>
    </source>
</reference>
<dbReference type="SMART" id="SM00248">
    <property type="entry name" value="ANK"/>
    <property type="match status" value="3"/>
</dbReference>
<dbReference type="AlphaFoldDB" id="A0AAU3IAU9"/>
<gene>
    <name evidence="2" type="ORF">OG699_26110</name>
</gene>
<evidence type="ECO:0000313" key="2">
    <source>
        <dbReference type="EMBL" id="WTZ14865.1"/>
    </source>
</evidence>
<name>A0AAU3IAU9_9ACTN</name>
<feature type="region of interest" description="Disordered" evidence="1">
    <location>
        <begin position="105"/>
        <end position="127"/>
    </location>
</feature>
<proteinExistence type="predicted"/>
<accession>A0AAU3IAU9</accession>